<gene>
    <name evidence="2" type="ORF">GCM10023203_40770</name>
</gene>
<evidence type="ECO:0000256" key="1">
    <source>
        <dbReference type="SAM" id="MobiDB-lite"/>
    </source>
</evidence>
<reference evidence="3" key="1">
    <citation type="journal article" date="2019" name="Int. J. Syst. Evol. Microbiol.">
        <title>The Global Catalogue of Microorganisms (GCM) 10K type strain sequencing project: providing services to taxonomists for standard genome sequencing and annotation.</title>
        <authorList>
            <consortium name="The Broad Institute Genomics Platform"/>
            <consortium name="The Broad Institute Genome Sequencing Center for Infectious Disease"/>
            <person name="Wu L."/>
            <person name="Ma J."/>
        </authorList>
    </citation>
    <scope>NUCLEOTIDE SEQUENCE [LARGE SCALE GENOMIC DNA]</scope>
    <source>
        <strain evidence="3">JCM 17983</strain>
    </source>
</reference>
<comment type="caution">
    <text evidence="2">The sequence shown here is derived from an EMBL/GenBank/DDBJ whole genome shotgun (WGS) entry which is preliminary data.</text>
</comment>
<dbReference type="Proteomes" id="UP001500457">
    <property type="component" value="Unassembled WGS sequence"/>
</dbReference>
<dbReference type="EMBL" id="BAABHQ010000012">
    <property type="protein sequence ID" value="GAA4884562.1"/>
    <property type="molecule type" value="Genomic_DNA"/>
</dbReference>
<accession>A0ABP9EPW8</accession>
<sequence length="152" mass="16991">MLPSFRGRAEQRRHEAIAHAFETDLRREFRAACEYLGVRRKTHVPAGVTITCPRIGFVQMGPPTVFSVELMAGMVPADLVPPAQRVAQAIGGRGVRFEPFAGRWLRVVVLDDPDPPADHDDPHRPGPRRVRHRPLVVPCPAPPPFTRSGERR</sequence>
<organism evidence="2 3">
    <name type="scientific">Actinomycetospora straminea</name>
    <dbReference type="NCBI Taxonomy" id="663607"/>
    <lineage>
        <taxon>Bacteria</taxon>
        <taxon>Bacillati</taxon>
        <taxon>Actinomycetota</taxon>
        <taxon>Actinomycetes</taxon>
        <taxon>Pseudonocardiales</taxon>
        <taxon>Pseudonocardiaceae</taxon>
        <taxon>Actinomycetospora</taxon>
    </lineage>
</organism>
<evidence type="ECO:0000313" key="3">
    <source>
        <dbReference type="Proteomes" id="UP001500457"/>
    </source>
</evidence>
<feature type="region of interest" description="Disordered" evidence="1">
    <location>
        <begin position="113"/>
        <end position="152"/>
    </location>
</feature>
<feature type="compositionally biased region" description="Basic residues" evidence="1">
    <location>
        <begin position="125"/>
        <end position="134"/>
    </location>
</feature>
<protein>
    <submittedName>
        <fullName evidence="2">Uncharacterized protein</fullName>
    </submittedName>
</protein>
<keyword evidence="3" id="KW-1185">Reference proteome</keyword>
<proteinExistence type="predicted"/>
<name>A0ABP9EPW8_9PSEU</name>
<evidence type="ECO:0000313" key="2">
    <source>
        <dbReference type="EMBL" id="GAA4884562.1"/>
    </source>
</evidence>